<dbReference type="InterPro" id="IPR036390">
    <property type="entry name" value="WH_DNA-bd_sf"/>
</dbReference>
<protein>
    <recommendedName>
        <fullName evidence="2">Initiator Rep protein WH1 domain-containing protein</fullName>
    </recommendedName>
</protein>
<dbReference type="AlphaFoldDB" id="A0A653K8Q3"/>
<proteinExistence type="inferred from homology"/>
<dbReference type="Gene3D" id="1.10.10.10">
    <property type="entry name" value="Winged helix-like DNA-binding domain superfamily/Winged helix DNA-binding domain"/>
    <property type="match status" value="2"/>
</dbReference>
<evidence type="ECO:0000313" key="3">
    <source>
        <dbReference type="EMBL" id="VXA57241.1"/>
    </source>
</evidence>
<accession>A0A653K8Q3</accession>
<feature type="domain" description="Initiator Rep protein WH1" evidence="2">
    <location>
        <begin position="11"/>
        <end position="157"/>
    </location>
</feature>
<gene>
    <name evidence="3" type="ORF">ACI8B_330011</name>
</gene>
<dbReference type="EMBL" id="CABWKZ010000027">
    <property type="protein sequence ID" value="VXA57241.1"/>
    <property type="molecule type" value="Genomic_DNA"/>
</dbReference>
<dbReference type="OrthoDB" id="6673804at2"/>
<name>A0A653K8Q3_9GAMM</name>
<dbReference type="SUPFAM" id="SSF46785">
    <property type="entry name" value="Winged helix' DNA-binding domain"/>
    <property type="match status" value="2"/>
</dbReference>
<dbReference type="RefSeq" id="WP_004777687.1">
    <property type="nucleotide sequence ID" value="NZ_LR732745.1"/>
</dbReference>
<dbReference type="GO" id="GO:0006270">
    <property type="term" value="P:DNA replication initiation"/>
    <property type="evidence" value="ECO:0007669"/>
    <property type="project" value="InterPro"/>
</dbReference>
<dbReference type="Pfam" id="PF01051">
    <property type="entry name" value="Rep3_N"/>
    <property type="match status" value="1"/>
</dbReference>
<evidence type="ECO:0000259" key="2">
    <source>
        <dbReference type="Pfam" id="PF01051"/>
    </source>
</evidence>
<reference evidence="3 4" key="1">
    <citation type="submission" date="2019-10" db="EMBL/GenBank/DDBJ databases">
        <authorList>
            <person name="Karimi E."/>
        </authorList>
    </citation>
    <scope>NUCLEOTIDE SEQUENCE [LARGE SCALE GENOMIC DNA]</scope>
    <source>
        <strain evidence="3">Acinetobacter sp. 8BE</strain>
    </source>
</reference>
<dbReference type="Proteomes" id="UP000430404">
    <property type="component" value="Unassembled WGS sequence"/>
</dbReference>
<dbReference type="GO" id="GO:0003887">
    <property type="term" value="F:DNA-directed DNA polymerase activity"/>
    <property type="evidence" value="ECO:0007669"/>
    <property type="project" value="InterPro"/>
</dbReference>
<dbReference type="Pfam" id="PF21205">
    <property type="entry name" value="Rep3_C"/>
    <property type="match status" value="1"/>
</dbReference>
<comment type="similarity">
    <text evidence="1">Belongs to the initiator RepB protein family.</text>
</comment>
<sequence length="307" mass="35753">MAKEKKYGLSTVAQSNKLVEAIHGMTLTEKRLFIHASGLARQQNLKEGEVLTIRADEFARECGIESHTAYEGLQDAVDRLFGRYFSYTSGAGNPVKCRWVYRLEYKNGMGQIDVSFPAEVIYMFTVFNKDNPFTTYDRKYIQQMTSVYAIRFYELFMQYRSIGNRTLELNEIKIMFQLDEKYDRIFDLKKRVVDVALEQINQHTDYTVTYEQVKRGRTVHALKFFFVPKKPVIEHKKVSKPKPPRNISALAGFESVLFKEITVNHPEITEKYVRDYAEQSGFVMVQALQKIKADYKAAEEFSLEKTD</sequence>
<dbReference type="InterPro" id="IPR036388">
    <property type="entry name" value="WH-like_DNA-bd_sf"/>
</dbReference>
<dbReference type="InterPro" id="IPR000525">
    <property type="entry name" value="Initiator_Rep_WH1"/>
</dbReference>
<evidence type="ECO:0000256" key="1">
    <source>
        <dbReference type="ARBA" id="ARBA00038283"/>
    </source>
</evidence>
<organism evidence="3 4">
    <name type="scientific">Acinetobacter proteolyticus</name>
    <dbReference type="NCBI Taxonomy" id="1776741"/>
    <lineage>
        <taxon>Bacteria</taxon>
        <taxon>Pseudomonadati</taxon>
        <taxon>Pseudomonadota</taxon>
        <taxon>Gammaproteobacteria</taxon>
        <taxon>Moraxellales</taxon>
        <taxon>Moraxellaceae</taxon>
        <taxon>Acinetobacter</taxon>
    </lineage>
</organism>
<evidence type="ECO:0000313" key="4">
    <source>
        <dbReference type="Proteomes" id="UP000430404"/>
    </source>
</evidence>